<reference evidence="4" key="1">
    <citation type="submission" date="2018-07" db="EMBL/GenBank/DDBJ databases">
        <title>Complete genome sequence of Sphingomonas bisphenolicum strain AO1, a bisphenol A degradative bacterium isolated from Japanese farm field.</title>
        <authorList>
            <person name="Murakami M."/>
            <person name="Koh M."/>
            <person name="Koba S."/>
            <person name="Matsumura Y."/>
        </authorList>
    </citation>
    <scope>NUCLEOTIDE SEQUENCE</scope>
    <source>
        <strain evidence="4">AO1</strain>
    </source>
</reference>
<dbReference type="PANTHER" id="PTHR47572:SF4">
    <property type="entry name" value="LACTONASE DRP35"/>
    <property type="match status" value="1"/>
</dbReference>
<feature type="signal peptide" evidence="2">
    <location>
        <begin position="1"/>
        <end position="22"/>
    </location>
</feature>
<dbReference type="Proteomes" id="UP001059971">
    <property type="component" value="Chromosome 2"/>
</dbReference>
<accession>A0ABM7G414</accession>
<keyword evidence="2" id="KW-0732">Signal</keyword>
<proteinExistence type="predicted"/>
<keyword evidence="1" id="KW-0378">Hydrolase</keyword>
<protein>
    <submittedName>
        <fullName evidence="4">Gluconolactonase</fullName>
    </submittedName>
</protein>
<feature type="chain" id="PRO_5046411192" evidence="2">
    <location>
        <begin position="23"/>
        <end position="299"/>
    </location>
</feature>
<sequence>MRISQLVTAGFLSLLISAQVWAGTGISSVCGACRAVKIATCGGFLEGPSHDAQGQLWVVDVTGGRILQIADGQCKERAKTGGHPNGSLVTKDGNLLIADRTGLVSFDPRSGTLSSLDLSFGGEKLSGLNDLAKDAHGGLYFTVPGMSSALRADGRLFYRDPQGHVQLVSDKFSFPNGVAVSSDGETVLVADFAAKRIVSVPAIGAKGPNQLAYVFSATQGGIGPDGMKIDAKGRLFAANLGAREILAYDRDGTQIGVIALPEKAGPLVTNVAVNDHALYITEGAKGEVWKVDLLTNSAH</sequence>
<dbReference type="SUPFAM" id="SSF63829">
    <property type="entry name" value="Calcium-dependent phosphotriesterase"/>
    <property type="match status" value="1"/>
</dbReference>
<dbReference type="InterPro" id="IPR051262">
    <property type="entry name" value="SMP-30/CGR1_Lactonase"/>
</dbReference>
<name>A0ABM7G414_9SPHN</name>
<dbReference type="RefSeq" id="WP_261936879.1">
    <property type="nucleotide sequence ID" value="NZ_AP018818.1"/>
</dbReference>
<evidence type="ECO:0000313" key="4">
    <source>
        <dbReference type="EMBL" id="BBF71979.1"/>
    </source>
</evidence>
<organism evidence="4 5">
    <name type="scientific">Sphingomonas bisphenolicum</name>
    <dbReference type="NCBI Taxonomy" id="296544"/>
    <lineage>
        <taxon>Bacteria</taxon>
        <taxon>Pseudomonadati</taxon>
        <taxon>Pseudomonadota</taxon>
        <taxon>Alphaproteobacteria</taxon>
        <taxon>Sphingomonadales</taxon>
        <taxon>Sphingomonadaceae</taxon>
        <taxon>Sphingomonas</taxon>
    </lineage>
</organism>
<dbReference type="InterPro" id="IPR013658">
    <property type="entry name" value="SGL"/>
</dbReference>
<dbReference type="EMBL" id="AP018818">
    <property type="protein sequence ID" value="BBF71979.1"/>
    <property type="molecule type" value="Genomic_DNA"/>
</dbReference>
<dbReference type="Gene3D" id="2.120.10.30">
    <property type="entry name" value="TolB, C-terminal domain"/>
    <property type="match status" value="1"/>
</dbReference>
<evidence type="ECO:0000259" key="3">
    <source>
        <dbReference type="Pfam" id="PF08450"/>
    </source>
</evidence>
<gene>
    <name evidence="4" type="ORF">SBA_ch2_5120</name>
</gene>
<evidence type="ECO:0000256" key="1">
    <source>
        <dbReference type="ARBA" id="ARBA00022801"/>
    </source>
</evidence>
<evidence type="ECO:0000313" key="5">
    <source>
        <dbReference type="Proteomes" id="UP001059971"/>
    </source>
</evidence>
<dbReference type="Pfam" id="PF08450">
    <property type="entry name" value="SGL"/>
    <property type="match status" value="1"/>
</dbReference>
<evidence type="ECO:0000256" key="2">
    <source>
        <dbReference type="SAM" id="SignalP"/>
    </source>
</evidence>
<keyword evidence="5" id="KW-1185">Reference proteome</keyword>
<feature type="domain" description="SMP-30/Gluconolactonase/LRE-like region" evidence="3">
    <location>
        <begin position="46"/>
        <end position="281"/>
    </location>
</feature>
<dbReference type="PANTHER" id="PTHR47572">
    <property type="entry name" value="LIPOPROTEIN-RELATED"/>
    <property type="match status" value="1"/>
</dbReference>
<dbReference type="InterPro" id="IPR011042">
    <property type="entry name" value="6-blade_b-propeller_TolB-like"/>
</dbReference>